<proteinExistence type="inferred from homology"/>
<evidence type="ECO:0000313" key="5">
    <source>
        <dbReference type="Proteomes" id="UP000241595"/>
    </source>
</evidence>
<protein>
    <submittedName>
        <fullName evidence="4">Heme iron utilization protein</fullName>
    </submittedName>
</protein>
<keyword evidence="2" id="KW-0560">Oxidoreductase</keyword>
<evidence type="ECO:0000256" key="3">
    <source>
        <dbReference type="ARBA" id="ARBA00049106"/>
    </source>
</evidence>
<dbReference type="STRING" id="1841859.GCA_900157385_02123"/>
<accession>A0A2U3NAX3</accession>
<dbReference type="OrthoDB" id="8225825at2"/>
<dbReference type="GO" id="GO:0070967">
    <property type="term" value="F:coenzyme F420 binding"/>
    <property type="evidence" value="ECO:0007669"/>
    <property type="project" value="TreeGrafter"/>
</dbReference>
<sequence>MALQKPKQLNSRFVLVASRYLSRAHAFTYRISRGRLGGNFRVGAGFRNPAPTLLLDHLGRTSGKRFTTPLLYMNDGRNVIVVASAAGRDENPQWYRNLLAHPDTDVTIGAERRAVTAHRADSEERARLWPRLVDGYADFDSYQSWTDREIPVVVLEPR</sequence>
<dbReference type="RefSeq" id="WP_077099416.1">
    <property type="nucleotide sequence ID" value="NZ_LT717700.1"/>
</dbReference>
<dbReference type="Proteomes" id="UP000241595">
    <property type="component" value="Unassembled WGS sequence"/>
</dbReference>
<dbReference type="EMBL" id="FTRV01000011">
    <property type="protein sequence ID" value="SPM28640.1"/>
    <property type="molecule type" value="Genomic_DNA"/>
</dbReference>
<comment type="catalytic activity">
    <reaction evidence="3">
        <text>oxidized coenzyme F420-(gamma-L-Glu)(n) + a quinol + H(+) = reduced coenzyme F420-(gamma-L-Glu)(n) + a quinone</text>
        <dbReference type="Rhea" id="RHEA:39663"/>
        <dbReference type="Rhea" id="RHEA-COMP:12939"/>
        <dbReference type="Rhea" id="RHEA-COMP:14378"/>
        <dbReference type="ChEBI" id="CHEBI:15378"/>
        <dbReference type="ChEBI" id="CHEBI:24646"/>
        <dbReference type="ChEBI" id="CHEBI:132124"/>
        <dbReference type="ChEBI" id="CHEBI:133980"/>
        <dbReference type="ChEBI" id="CHEBI:139511"/>
    </reaction>
</comment>
<dbReference type="InterPro" id="IPR012349">
    <property type="entry name" value="Split_barrel_FMN-bd"/>
</dbReference>
<dbReference type="PANTHER" id="PTHR39428:SF3">
    <property type="entry name" value="DEAZAFLAVIN-DEPENDENT NITROREDUCTASE"/>
    <property type="match status" value="1"/>
</dbReference>
<evidence type="ECO:0000256" key="1">
    <source>
        <dbReference type="ARBA" id="ARBA00008710"/>
    </source>
</evidence>
<dbReference type="Gene3D" id="2.30.110.10">
    <property type="entry name" value="Electron Transport, Fmn-binding Protein, Chain A"/>
    <property type="match status" value="1"/>
</dbReference>
<comment type="similarity">
    <text evidence="1">Belongs to the F420H(2)-dependent quinone reductase family.</text>
</comment>
<organism evidence="4 5">
    <name type="scientific">Mycobacterium terramassiliense</name>
    <dbReference type="NCBI Taxonomy" id="1841859"/>
    <lineage>
        <taxon>Bacteria</taxon>
        <taxon>Bacillati</taxon>
        <taxon>Actinomycetota</taxon>
        <taxon>Actinomycetes</taxon>
        <taxon>Mycobacteriales</taxon>
        <taxon>Mycobacteriaceae</taxon>
        <taxon>Mycobacterium</taxon>
    </lineage>
</organism>
<evidence type="ECO:0000256" key="2">
    <source>
        <dbReference type="ARBA" id="ARBA00023002"/>
    </source>
</evidence>
<evidence type="ECO:0000313" key="4">
    <source>
        <dbReference type="EMBL" id="SPM28640.1"/>
    </source>
</evidence>
<dbReference type="GO" id="GO:0005886">
    <property type="term" value="C:plasma membrane"/>
    <property type="evidence" value="ECO:0007669"/>
    <property type="project" value="TreeGrafter"/>
</dbReference>
<reference evidence="4 5" key="1">
    <citation type="submission" date="2017-01" db="EMBL/GenBank/DDBJ databases">
        <authorList>
            <consortium name="Urmite Genomes"/>
        </authorList>
    </citation>
    <scope>NUCLEOTIDE SEQUENCE [LARGE SCALE GENOMIC DNA]</scope>
    <source>
        <strain evidence="4 5">AB308</strain>
    </source>
</reference>
<gene>
    <name evidence="4" type="ORF">MTAB308_2127</name>
</gene>
<dbReference type="GO" id="GO:0016491">
    <property type="term" value="F:oxidoreductase activity"/>
    <property type="evidence" value="ECO:0007669"/>
    <property type="project" value="UniProtKB-KW"/>
</dbReference>
<dbReference type="NCBIfam" id="TIGR00026">
    <property type="entry name" value="hi_GC_TIGR00026"/>
    <property type="match status" value="1"/>
</dbReference>
<dbReference type="Pfam" id="PF04075">
    <property type="entry name" value="F420H2_quin_red"/>
    <property type="match status" value="1"/>
</dbReference>
<dbReference type="PANTHER" id="PTHR39428">
    <property type="entry name" value="F420H(2)-DEPENDENT QUINONE REDUCTASE RV1261C"/>
    <property type="match status" value="1"/>
</dbReference>
<dbReference type="AlphaFoldDB" id="A0A2U3NAX3"/>
<keyword evidence="5" id="KW-1185">Reference proteome</keyword>
<name>A0A2U3NAX3_9MYCO</name>
<dbReference type="InterPro" id="IPR004378">
    <property type="entry name" value="F420H2_quin_Rdtase"/>
</dbReference>